<sequence length="306" mass="32449">MSAPLSTPPAAASRPLKRWLAGAAGVAGVAVAAGLGRWLVFRAMERDAFVTIPVGDVTPDHLGVPSRQYTFASGDRTLHASFVAAPDPTGPALCVFHGDSECLTDWAPVQAMLHAAGIGSFVFDYSGYGASTGRPSVRNLRQDALAGYLQFIAATPAAARRHVMGYSLGSGILLDVIGRLRPSPDGAVIGAGFRSARAAAVVTGRVPAWLAWMLPEPWNNAARIRKLRMPLLLIHSRQDQTIPFSHGEYLARMARAPSRLEIFEDLPHNAAIEPAHAQAFWAPVIAYLQSGDLGVAAAPDIVRPPA</sequence>
<evidence type="ECO:0000256" key="1">
    <source>
        <dbReference type="SAM" id="Phobius"/>
    </source>
</evidence>
<gene>
    <name evidence="3" type="ORF">FGG12_07050</name>
    <name evidence="4" type="ORF">M5D45_21535</name>
</gene>
<keyword evidence="1" id="KW-1133">Transmembrane helix</keyword>
<reference evidence="3 5" key="1">
    <citation type="submission" date="2019-05" db="EMBL/GenBank/DDBJ databases">
        <title>Whole genome sequence analysis of Cupriavidus campinensis S14E4C strain.</title>
        <authorList>
            <person name="Abbaszade G."/>
            <person name="Szabo A."/>
            <person name="Toumi M."/>
            <person name="Toth E."/>
        </authorList>
    </citation>
    <scope>NUCLEOTIDE SEQUENCE [LARGE SCALE GENOMIC DNA]</scope>
    <source>
        <strain evidence="3 5">S14E4C</strain>
    </source>
</reference>
<dbReference type="PANTHER" id="PTHR12277:SF81">
    <property type="entry name" value="PROTEIN ABHD13"/>
    <property type="match status" value="1"/>
</dbReference>
<dbReference type="KEGG" id="ccam:M5D45_21535"/>
<accession>A0AAE9L5Z7</accession>
<feature type="transmembrane region" description="Helical" evidence="1">
    <location>
        <begin position="20"/>
        <end position="40"/>
    </location>
</feature>
<dbReference type="RefSeq" id="WP_144196961.1">
    <property type="nucleotide sequence ID" value="NZ_CAJPVH010000004.1"/>
</dbReference>
<dbReference type="Proteomes" id="UP001056132">
    <property type="component" value="Chromosome 2"/>
</dbReference>
<dbReference type="Proteomes" id="UP000318943">
    <property type="component" value="Unassembled WGS sequence"/>
</dbReference>
<dbReference type="EMBL" id="VCIZ01000003">
    <property type="protein sequence ID" value="TSP13396.1"/>
    <property type="molecule type" value="Genomic_DNA"/>
</dbReference>
<reference evidence="4" key="2">
    <citation type="journal article" date="2022" name="Microbiol. Resour. Announc.">
        <title>Genome Sequence of Cupriavidus campinensis Strain G5, a Member of a Bacterial Consortium Capable of Polyethylene Degradation.</title>
        <authorList>
            <person name="Schneider B."/>
            <person name="Pfeiffer F."/>
            <person name="Dyall-Smith M."/>
            <person name="Kunte H.J."/>
        </authorList>
    </citation>
    <scope>NUCLEOTIDE SEQUENCE</scope>
    <source>
        <strain evidence="4">G5</strain>
    </source>
</reference>
<feature type="domain" description="Serine aminopeptidase S33" evidence="2">
    <location>
        <begin position="92"/>
        <end position="216"/>
    </location>
</feature>
<keyword evidence="5" id="KW-1185">Reference proteome</keyword>
<dbReference type="PANTHER" id="PTHR12277">
    <property type="entry name" value="ALPHA/BETA HYDROLASE DOMAIN-CONTAINING PROTEIN"/>
    <property type="match status" value="1"/>
</dbReference>
<proteinExistence type="predicted"/>
<dbReference type="Pfam" id="PF12146">
    <property type="entry name" value="Hydrolase_4"/>
    <property type="match status" value="1"/>
</dbReference>
<name>A0AAE9L5Z7_9BURK</name>
<dbReference type="SUPFAM" id="SSF53474">
    <property type="entry name" value="alpha/beta-Hydrolases"/>
    <property type="match status" value="1"/>
</dbReference>
<keyword evidence="4" id="KW-0378">Hydrolase</keyword>
<reference evidence="4" key="3">
    <citation type="submission" date="2022-05" db="EMBL/GenBank/DDBJ databases">
        <authorList>
            <person name="Kunte H.-J."/>
        </authorList>
    </citation>
    <scope>NUCLEOTIDE SEQUENCE</scope>
    <source>
        <strain evidence="4">G5</strain>
    </source>
</reference>
<evidence type="ECO:0000313" key="3">
    <source>
        <dbReference type="EMBL" id="TSP13396.1"/>
    </source>
</evidence>
<dbReference type="AlphaFoldDB" id="A0AAE9L5Z7"/>
<evidence type="ECO:0000313" key="6">
    <source>
        <dbReference type="Proteomes" id="UP001056132"/>
    </source>
</evidence>
<dbReference type="Gene3D" id="3.40.50.1820">
    <property type="entry name" value="alpha/beta hydrolase"/>
    <property type="match status" value="1"/>
</dbReference>
<dbReference type="InterPro" id="IPR022742">
    <property type="entry name" value="Hydrolase_4"/>
</dbReference>
<evidence type="ECO:0000313" key="5">
    <source>
        <dbReference type="Proteomes" id="UP000318943"/>
    </source>
</evidence>
<evidence type="ECO:0000259" key="2">
    <source>
        <dbReference type="Pfam" id="PF12146"/>
    </source>
</evidence>
<dbReference type="EMBL" id="CP097331">
    <property type="protein sequence ID" value="URF07755.1"/>
    <property type="molecule type" value="Genomic_DNA"/>
</dbReference>
<dbReference type="GO" id="GO:0016787">
    <property type="term" value="F:hydrolase activity"/>
    <property type="evidence" value="ECO:0007669"/>
    <property type="project" value="UniProtKB-KW"/>
</dbReference>
<dbReference type="InterPro" id="IPR029058">
    <property type="entry name" value="AB_hydrolase_fold"/>
</dbReference>
<keyword evidence="1" id="KW-0812">Transmembrane</keyword>
<organism evidence="4 6">
    <name type="scientific">Cupriavidus campinensis</name>
    <dbReference type="NCBI Taxonomy" id="151783"/>
    <lineage>
        <taxon>Bacteria</taxon>
        <taxon>Pseudomonadati</taxon>
        <taxon>Pseudomonadota</taxon>
        <taxon>Betaproteobacteria</taxon>
        <taxon>Burkholderiales</taxon>
        <taxon>Burkholderiaceae</taxon>
        <taxon>Cupriavidus</taxon>
    </lineage>
</organism>
<evidence type="ECO:0000313" key="4">
    <source>
        <dbReference type="EMBL" id="URF07755.1"/>
    </source>
</evidence>
<keyword evidence="1" id="KW-0472">Membrane</keyword>
<protein>
    <submittedName>
        <fullName evidence="4">Alpha/beta hydrolase</fullName>
    </submittedName>
</protein>